<proteinExistence type="predicted"/>
<evidence type="ECO:0000256" key="3">
    <source>
        <dbReference type="ARBA" id="ARBA00012438"/>
    </source>
</evidence>
<sequence>MKNKSFKIILNYSITIVLTVLIVIFLNYTVFLYFMRHSPYIKEPIKTVEAIAEELSENNNELSSKTSEMIKNNNIWVQLVNSKGEVIYNNNKPDDIGDYYLLKDIAILSKSYLNDYPVFLWESKENLVIVGYPKNSISKYNWFLPTNIENSTPMTFLYIAFFNVVITIILSICLGRILNKPLNRLINGVLLLKEEKKVCLKEKGIHKDLAKSINETSQIIIEKNNKIKLRDNAIESWIAAISHDVRTPLSMILGYSAMIEEDDTLPKEIHAQAKIITENSLRLRELITNLNLATSLQYNMQPLTLTYTRLSNIAREAMASCINSGAIQNCSNHIIIEDEKTAVMVDAKLLLRAVINLIMNSAKHNKEGCHITVSVPKTTSDSPYAAIIVSDGGSGISQDKINKINEDDYFQTPINQKQGLGLVIVRSIVEAHHGSFIIENGENKGVVATLKIPKSKL</sequence>
<reference evidence="15 16" key="1">
    <citation type="submission" date="2021-06" db="EMBL/GenBank/DDBJ databases">
        <authorList>
            <person name="Sun Q."/>
            <person name="Li D."/>
        </authorList>
    </citation>
    <scope>NUCLEOTIDE SEQUENCE [LARGE SCALE GENOMIC DNA]</scope>
    <source>
        <strain evidence="15 16">MSJ-11</strain>
    </source>
</reference>
<evidence type="ECO:0000256" key="12">
    <source>
        <dbReference type="SAM" id="Coils"/>
    </source>
</evidence>
<keyword evidence="9" id="KW-0067">ATP-binding</keyword>
<feature type="transmembrane region" description="Helical" evidence="13">
    <location>
        <begin position="156"/>
        <end position="178"/>
    </location>
</feature>
<evidence type="ECO:0000256" key="13">
    <source>
        <dbReference type="SAM" id="Phobius"/>
    </source>
</evidence>
<evidence type="ECO:0000313" key="16">
    <source>
        <dbReference type="Proteomes" id="UP000726170"/>
    </source>
</evidence>
<dbReference type="InterPro" id="IPR005467">
    <property type="entry name" value="His_kinase_dom"/>
</dbReference>
<keyword evidence="13" id="KW-0812">Transmembrane</keyword>
<comment type="catalytic activity">
    <reaction evidence="1">
        <text>ATP + protein L-histidine = ADP + protein N-phospho-L-histidine.</text>
        <dbReference type="EC" id="2.7.13.3"/>
    </reaction>
</comment>
<dbReference type="InterPro" id="IPR003661">
    <property type="entry name" value="HisK_dim/P_dom"/>
</dbReference>
<evidence type="ECO:0000256" key="10">
    <source>
        <dbReference type="ARBA" id="ARBA00023012"/>
    </source>
</evidence>
<comment type="caution">
    <text evidence="15">The sequence shown here is derived from an EMBL/GenBank/DDBJ whole genome shotgun (WGS) entry which is preliminary data.</text>
</comment>
<dbReference type="EMBL" id="JAHLQF010000002">
    <property type="protein sequence ID" value="MBU5484100.1"/>
    <property type="molecule type" value="Genomic_DNA"/>
</dbReference>
<dbReference type="SMART" id="SM00387">
    <property type="entry name" value="HATPase_c"/>
    <property type="match status" value="1"/>
</dbReference>
<dbReference type="InterPro" id="IPR003594">
    <property type="entry name" value="HATPase_dom"/>
</dbReference>
<feature type="domain" description="Histidine kinase" evidence="14">
    <location>
        <begin position="240"/>
        <end position="456"/>
    </location>
</feature>
<evidence type="ECO:0000256" key="7">
    <source>
        <dbReference type="ARBA" id="ARBA00022741"/>
    </source>
</evidence>
<evidence type="ECO:0000313" key="15">
    <source>
        <dbReference type="EMBL" id="MBU5484100.1"/>
    </source>
</evidence>
<evidence type="ECO:0000256" key="5">
    <source>
        <dbReference type="ARBA" id="ARBA00022553"/>
    </source>
</evidence>
<dbReference type="PROSITE" id="PS50109">
    <property type="entry name" value="HIS_KIN"/>
    <property type="match status" value="1"/>
</dbReference>
<keyword evidence="13" id="KW-1133">Transmembrane helix</keyword>
<evidence type="ECO:0000256" key="2">
    <source>
        <dbReference type="ARBA" id="ARBA00004651"/>
    </source>
</evidence>
<keyword evidence="4" id="KW-1003">Cell membrane</keyword>
<accession>A0ABS6EGH0</accession>
<evidence type="ECO:0000256" key="1">
    <source>
        <dbReference type="ARBA" id="ARBA00000085"/>
    </source>
</evidence>
<evidence type="ECO:0000256" key="9">
    <source>
        <dbReference type="ARBA" id="ARBA00022840"/>
    </source>
</evidence>
<evidence type="ECO:0000256" key="6">
    <source>
        <dbReference type="ARBA" id="ARBA00022679"/>
    </source>
</evidence>
<dbReference type="InterPro" id="IPR050398">
    <property type="entry name" value="HssS/ArlS-like"/>
</dbReference>
<dbReference type="Pfam" id="PF02518">
    <property type="entry name" value="HATPase_c"/>
    <property type="match status" value="1"/>
</dbReference>
<keyword evidence="6" id="KW-0808">Transferase</keyword>
<keyword evidence="11 13" id="KW-0472">Membrane</keyword>
<dbReference type="PANTHER" id="PTHR45528:SF1">
    <property type="entry name" value="SENSOR HISTIDINE KINASE CPXA"/>
    <property type="match status" value="1"/>
</dbReference>
<dbReference type="SMART" id="SM00388">
    <property type="entry name" value="HisKA"/>
    <property type="match status" value="1"/>
</dbReference>
<keyword evidence="16" id="KW-1185">Reference proteome</keyword>
<organism evidence="15 16">
    <name type="scientific">Clostridium mobile</name>
    <dbReference type="NCBI Taxonomy" id="2841512"/>
    <lineage>
        <taxon>Bacteria</taxon>
        <taxon>Bacillati</taxon>
        <taxon>Bacillota</taxon>
        <taxon>Clostridia</taxon>
        <taxon>Eubacteriales</taxon>
        <taxon>Clostridiaceae</taxon>
        <taxon>Clostridium</taxon>
    </lineage>
</organism>
<comment type="subcellular location">
    <subcellularLocation>
        <location evidence="2">Cell membrane</location>
        <topology evidence="2">Multi-pass membrane protein</topology>
    </subcellularLocation>
</comment>
<dbReference type="GO" id="GO:0016301">
    <property type="term" value="F:kinase activity"/>
    <property type="evidence" value="ECO:0007669"/>
    <property type="project" value="UniProtKB-KW"/>
</dbReference>
<keyword evidence="8 15" id="KW-0418">Kinase</keyword>
<feature type="transmembrane region" description="Helical" evidence="13">
    <location>
        <begin position="12"/>
        <end position="34"/>
    </location>
</feature>
<keyword evidence="12" id="KW-0175">Coiled coil</keyword>
<protein>
    <recommendedName>
        <fullName evidence="3">histidine kinase</fullName>
        <ecNumber evidence="3">2.7.13.3</ecNumber>
    </recommendedName>
</protein>
<dbReference type="PANTHER" id="PTHR45528">
    <property type="entry name" value="SENSOR HISTIDINE KINASE CPXA"/>
    <property type="match status" value="1"/>
</dbReference>
<dbReference type="EC" id="2.7.13.3" evidence="3"/>
<evidence type="ECO:0000256" key="11">
    <source>
        <dbReference type="ARBA" id="ARBA00023136"/>
    </source>
</evidence>
<dbReference type="Pfam" id="PF00512">
    <property type="entry name" value="HisKA"/>
    <property type="match status" value="1"/>
</dbReference>
<evidence type="ECO:0000259" key="14">
    <source>
        <dbReference type="PROSITE" id="PS50109"/>
    </source>
</evidence>
<dbReference type="RefSeq" id="WP_216438594.1">
    <property type="nucleotide sequence ID" value="NZ_JAHLQF010000002.1"/>
</dbReference>
<dbReference type="Proteomes" id="UP000726170">
    <property type="component" value="Unassembled WGS sequence"/>
</dbReference>
<name>A0ABS6EGH0_9CLOT</name>
<evidence type="ECO:0000256" key="8">
    <source>
        <dbReference type="ARBA" id="ARBA00022777"/>
    </source>
</evidence>
<keyword evidence="10" id="KW-0902">Two-component regulatory system</keyword>
<feature type="coiled-coil region" evidence="12">
    <location>
        <begin position="45"/>
        <end position="72"/>
    </location>
</feature>
<keyword evidence="7" id="KW-0547">Nucleotide-binding</keyword>
<dbReference type="CDD" id="cd00082">
    <property type="entry name" value="HisKA"/>
    <property type="match status" value="1"/>
</dbReference>
<keyword evidence="5" id="KW-0597">Phosphoprotein</keyword>
<gene>
    <name evidence="15" type="ORF">KQI86_07140</name>
</gene>
<evidence type="ECO:0000256" key="4">
    <source>
        <dbReference type="ARBA" id="ARBA00022475"/>
    </source>
</evidence>